<evidence type="ECO:0000259" key="4">
    <source>
        <dbReference type="Pfam" id="PF03816"/>
    </source>
</evidence>
<evidence type="ECO:0000313" key="6">
    <source>
        <dbReference type="EMBL" id="MPY60422.1"/>
    </source>
</evidence>
<feature type="domain" description="LytR/CpsA/Psr regulator C-terminal" evidence="5">
    <location>
        <begin position="530"/>
        <end position="617"/>
    </location>
</feature>
<dbReference type="InterPro" id="IPR050922">
    <property type="entry name" value="LytR/CpsA/Psr_CW_biosynth"/>
</dbReference>
<feature type="compositionally biased region" description="Low complexity" evidence="2">
    <location>
        <begin position="156"/>
        <end position="174"/>
    </location>
</feature>
<comment type="caution">
    <text evidence="6">The sequence shown here is derived from an EMBL/GenBank/DDBJ whole genome shotgun (WGS) entry which is preliminary data.</text>
</comment>
<dbReference type="Proteomes" id="UP000400924">
    <property type="component" value="Unassembled WGS sequence"/>
</dbReference>
<gene>
    <name evidence="6" type="ORF">FNH08_25650</name>
</gene>
<feature type="region of interest" description="Disordered" evidence="2">
    <location>
        <begin position="25"/>
        <end position="197"/>
    </location>
</feature>
<organism evidence="6 7">
    <name type="scientific">Streptomyces spongiae</name>
    <dbReference type="NCBI Taxonomy" id="565072"/>
    <lineage>
        <taxon>Bacteria</taxon>
        <taxon>Bacillati</taxon>
        <taxon>Actinomycetota</taxon>
        <taxon>Actinomycetes</taxon>
        <taxon>Kitasatosporales</taxon>
        <taxon>Streptomycetaceae</taxon>
        <taxon>Streptomyces</taxon>
    </lineage>
</organism>
<dbReference type="Gene3D" id="3.40.630.190">
    <property type="entry name" value="LCP protein"/>
    <property type="match status" value="1"/>
</dbReference>
<feature type="transmembrane region" description="Helical" evidence="3">
    <location>
        <begin position="243"/>
        <end position="263"/>
    </location>
</feature>
<feature type="compositionally biased region" description="Polar residues" evidence="2">
    <location>
        <begin position="30"/>
        <end position="40"/>
    </location>
</feature>
<protein>
    <submittedName>
        <fullName evidence="6">LytR family transcriptional regulator</fullName>
    </submittedName>
</protein>
<reference evidence="6 7" key="1">
    <citation type="submission" date="2019-07" db="EMBL/GenBank/DDBJ databases">
        <title>New species of Amycolatopsis and Streptomyces.</title>
        <authorList>
            <person name="Duangmal K."/>
            <person name="Teo W.F.A."/>
            <person name="Lipun K."/>
        </authorList>
    </citation>
    <scope>NUCLEOTIDE SEQUENCE [LARGE SCALE GENOMIC DNA]</scope>
    <source>
        <strain evidence="6 7">NBRC 106415</strain>
    </source>
</reference>
<feature type="compositionally biased region" description="Polar residues" evidence="2">
    <location>
        <begin position="65"/>
        <end position="92"/>
    </location>
</feature>
<dbReference type="PANTHER" id="PTHR33392:SF6">
    <property type="entry name" value="POLYISOPRENYL-TEICHOIC ACID--PEPTIDOGLYCAN TEICHOIC ACID TRANSFERASE TAGU"/>
    <property type="match status" value="1"/>
</dbReference>
<dbReference type="RefSeq" id="WP_322725361.1">
    <property type="nucleotide sequence ID" value="NZ_VJZC01000211.1"/>
</dbReference>
<evidence type="ECO:0000256" key="2">
    <source>
        <dbReference type="SAM" id="MobiDB-lite"/>
    </source>
</evidence>
<evidence type="ECO:0000256" key="1">
    <source>
        <dbReference type="ARBA" id="ARBA00006068"/>
    </source>
</evidence>
<comment type="similarity">
    <text evidence="1">Belongs to the LytR/CpsA/Psr (LCP) family.</text>
</comment>
<dbReference type="InterPro" id="IPR027381">
    <property type="entry name" value="LytR/CpsA/Psr_C"/>
</dbReference>
<feature type="compositionally biased region" description="Low complexity" evidence="2">
    <location>
        <begin position="45"/>
        <end position="62"/>
    </location>
</feature>
<keyword evidence="3" id="KW-0472">Membrane</keyword>
<proteinExistence type="inferred from homology"/>
<keyword evidence="7" id="KW-1185">Reference proteome</keyword>
<keyword evidence="3" id="KW-1133">Transmembrane helix</keyword>
<keyword evidence="3" id="KW-0812">Transmembrane</keyword>
<sequence length="626" mass="65436">MNDRYDAGYGGDQYELVGYDEFGQPVYRQVPTQHSPQGATQGYDPYGTHPQQQPQGYGYDPYATGGQQAPASYDTGRQQPVASYDTSQQPSAFNDPYGSSPADGAAGAGSGYDRYDPYGQAAGTGQQSRAAGQQPHAADQTAYIPHQAGPTGAPQGSGAARPGDGAAGAQATDGRPQNRPVDPSGEQAGDRDSYGDERDYRTEQFAFVEEPDGNSEDVIDWLKFTENRTERREEARRRARSRIVALVVTFALVAVGGVGYLWYAGKLPGTLSEDKANTTTAAGAQKRDVLVVHLHNTAKGGTSTALLVNNTTTKRGATVLLPNSLALTDDDGNTTTLAKSVEDDGSSGTRDALDTVLGTNIEGSWRLDTPYLNNLVELVGNIDVDTNAAVPDPEAKKKGEAPLVAKGKAQTLSGKMAVAYATYRAPGESQNAQLQRFGQVMQGVLRKLSSDPQAATTTVQTLAQILDPPLTDNDLGTFLAGLADRAKGGDYETDLLPVQQDGILSTQASDSVVKDVLGGTAKSPDAGDAVRVGIRNATGSKDATEQARVVLLNGGYTFLDAGTDSAAQAASQVTYADSASKNDAVEVAKTLGLPADSVKKGKTTSNADVSVVLGQNYKATTSGSSG</sequence>
<feature type="compositionally biased region" description="Low complexity" evidence="2">
    <location>
        <begin position="96"/>
        <end position="105"/>
    </location>
</feature>
<dbReference type="Pfam" id="PF03816">
    <property type="entry name" value="LytR_cpsA_psr"/>
    <property type="match status" value="1"/>
</dbReference>
<dbReference type="InterPro" id="IPR004474">
    <property type="entry name" value="LytR_CpsA_psr"/>
</dbReference>
<feature type="compositionally biased region" description="Basic and acidic residues" evidence="2">
    <location>
        <begin position="188"/>
        <end position="197"/>
    </location>
</feature>
<name>A0A5N8XLW1_9ACTN</name>
<evidence type="ECO:0000256" key="3">
    <source>
        <dbReference type="SAM" id="Phobius"/>
    </source>
</evidence>
<dbReference type="EMBL" id="VJZC01000211">
    <property type="protein sequence ID" value="MPY60422.1"/>
    <property type="molecule type" value="Genomic_DNA"/>
</dbReference>
<feature type="domain" description="Cell envelope-related transcriptional attenuator" evidence="4">
    <location>
        <begin position="334"/>
        <end position="449"/>
    </location>
</feature>
<evidence type="ECO:0000313" key="7">
    <source>
        <dbReference type="Proteomes" id="UP000400924"/>
    </source>
</evidence>
<evidence type="ECO:0000259" key="5">
    <source>
        <dbReference type="Pfam" id="PF13399"/>
    </source>
</evidence>
<dbReference type="AlphaFoldDB" id="A0A5N8XLW1"/>
<accession>A0A5N8XLW1</accession>
<dbReference type="PANTHER" id="PTHR33392">
    <property type="entry name" value="POLYISOPRENYL-TEICHOIC ACID--PEPTIDOGLYCAN TEICHOIC ACID TRANSFERASE TAGU"/>
    <property type="match status" value="1"/>
</dbReference>
<dbReference type="Pfam" id="PF13399">
    <property type="entry name" value="LytR_C"/>
    <property type="match status" value="1"/>
</dbReference>